<accession>A9MPU5</accession>
<dbReference type="KEGG" id="ses:SARI_04410"/>
<dbReference type="STRING" id="41514.SARI_04410"/>
<dbReference type="AlphaFoldDB" id="A9MPU5"/>
<name>A9MPU5_SALAR</name>
<protein>
    <submittedName>
        <fullName evidence="1">Uncharacterized protein</fullName>
    </submittedName>
</protein>
<dbReference type="HOGENOM" id="CLU_2719925_0_0_6"/>
<evidence type="ECO:0000313" key="2">
    <source>
        <dbReference type="Proteomes" id="UP000002084"/>
    </source>
</evidence>
<organism evidence="1 2">
    <name type="scientific">Salmonella arizonae (strain ATCC BAA-731 / CDC346-86 / RSK2980)</name>
    <dbReference type="NCBI Taxonomy" id="41514"/>
    <lineage>
        <taxon>Bacteria</taxon>
        <taxon>Pseudomonadati</taxon>
        <taxon>Pseudomonadota</taxon>
        <taxon>Gammaproteobacteria</taxon>
        <taxon>Enterobacterales</taxon>
        <taxon>Enterobacteriaceae</taxon>
        <taxon>Salmonella</taxon>
    </lineage>
</organism>
<dbReference type="Proteomes" id="UP000002084">
    <property type="component" value="Chromosome"/>
</dbReference>
<reference evidence="1 2" key="1">
    <citation type="submission" date="2007-11" db="EMBL/GenBank/DDBJ databases">
        <authorList>
            <consortium name="The Salmonella enterica serovar Arizonae Genome Sequencing Project"/>
            <person name="McClelland M."/>
            <person name="Sanderson E.K."/>
            <person name="Porwollik S."/>
            <person name="Spieth J."/>
            <person name="Clifton W.S."/>
            <person name="Fulton R."/>
            <person name="Chunyan W."/>
            <person name="Wollam A."/>
            <person name="Shah N."/>
            <person name="Pepin K."/>
            <person name="Bhonagiri V."/>
            <person name="Nash W."/>
            <person name="Johnson M."/>
            <person name="Thiruvilangam P."/>
            <person name="Wilson R."/>
        </authorList>
    </citation>
    <scope>NUCLEOTIDE SEQUENCE [LARGE SCALE GENOMIC DNA]</scope>
    <source>
        <strain evidence="2">ATCC BAA-731 / CDC346-86 / RSK2980</strain>
    </source>
</reference>
<evidence type="ECO:0000313" key="1">
    <source>
        <dbReference type="EMBL" id="ABX24188.1"/>
    </source>
</evidence>
<dbReference type="EMBL" id="CP000880">
    <property type="protein sequence ID" value="ABX24188.1"/>
    <property type="molecule type" value="Genomic_DNA"/>
</dbReference>
<gene>
    <name evidence="1" type="ordered locus">SARI_04410</name>
</gene>
<keyword evidence="2" id="KW-1185">Reference proteome</keyword>
<proteinExistence type="predicted"/>
<sequence>MHFEQILFYGLRCVALAAASEKDEPGQILKKKVVHAKQFHNENNVQDDVKIVQILRINRKLRSRSILTTKDK</sequence>